<name>A0A449IK69_PSEFR</name>
<reference evidence="1 2" key="1">
    <citation type="submission" date="2019-02" db="EMBL/GenBank/DDBJ databases">
        <authorList>
            <consortium name="Pathogen Informatics"/>
        </authorList>
    </citation>
    <scope>NUCLEOTIDE SEQUENCE [LARGE SCALE GENOMIC DNA]</scope>
    <source>
        <strain evidence="1 2">3012STDY7103891</strain>
    </source>
</reference>
<accession>A0A449IK69</accession>
<dbReference type="AlphaFoldDB" id="A0A449IK69"/>
<dbReference type="EMBL" id="CAACYJ010000035">
    <property type="protein sequence ID" value="VFB19805.1"/>
    <property type="molecule type" value="Genomic_DNA"/>
</dbReference>
<gene>
    <name evidence="1" type="ORF">NCTC10754_02413</name>
</gene>
<sequence length="97" mass="10677">MKIFLSPQRRDDTLSVVRRGGLLIVNDEPFDFPAVEEGDILPRSAIESDWFVGDVTRVNGELELTLILPNPANVSQAQAFPVPLTITKMGQLSCPGR</sequence>
<proteinExistence type="predicted"/>
<organism evidence="1 2">
    <name type="scientific">Pseudomonas fragi</name>
    <dbReference type="NCBI Taxonomy" id="296"/>
    <lineage>
        <taxon>Bacteria</taxon>
        <taxon>Pseudomonadati</taxon>
        <taxon>Pseudomonadota</taxon>
        <taxon>Gammaproteobacteria</taxon>
        <taxon>Pseudomonadales</taxon>
        <taxon>Pseudomonadaceae</taxon>
        <taxon>Pseudomonas</taxon>
    </lineage>
</organism>
<evidence type="ECO:0000313" key="2">
    <source>
        <dbReference type="Proteomes" id="UP000330809"/>
    </source>
</evidence>
<evidence type="ECO:0000313" key="1">
    <source>
        <dbReference type="EMBL" id="VFB19805.1"/>
    </source>
</evidence>
<protein>
    <submittedName>
        <fullName evidence="1">Uncharacterized protein</fullName>
    </submittedName>
</protein>
<dbReference type="RefSeq" id="WP_133144359.1">
    <property type="nucleotide sequence ID" value="NZ_CAACYJ010000035.1"/>
</dbReference>
<dbReference type="Proteomes" id="UP000330809">
    <property type="component" value="Unassembled WGS sequence"/>
</dbReference>